<evidence type="ECO:0008006" key="3">
    <source>
        <dbReference type="Google" id="ProtNLM"/>
    </source>
</evidence>
<dbReference type="InterPro" id="IPR042462">
    <property type="entry name" value="ARMC7"/>
</dbReference>
<keyword evidence="2" id="KW-1185">Reference proteome</keyword>
<name>A0ABD1ZRC1_9MARC</name>
<comment type="caution">
    <text evidence="1">The sequence shown here is derived from an EMBL/GenBank/DDBJ whole genome shotgun (WGS) entry which is preliminary data.</text>
</comment>
<reference evidence="1 2" key="1">
    <citation type="submission" date="2024-09" db="EMBL/GenBank/DDBJ databases">
        <title>Chromosome-scale assembly of Riccia fluitans.</title>
        <authorList>
            <person name="Paukszto L."/>
            <person name="Sawicki J."/>
            <person name="Karawczyk K."/>
            <person name="Piernik-Szablinska J."/>
            <person name="Szczecinska M."/>
            <person name="Mazdziarz M."/>
        </authorList>
    </citation>
    <scope>NUCLEOTIDE SEQUENCE [LARGE SCALE GENOMIC DNA]</scope>
    <source>
        <strain evidence="1">Rf_01</strain>
        <tissue evidence="1">Aerial parts of the thallus</tissue>
    </source>
</reference>
<proteinExistence type="predicted"/>
<organism evidence="1 2">
    <name type="scientific">Riccia fluitans</name>
    <dbReference type="NCBI Taxonomy" id="41844"/>
    <lineage>
        <taxon>Eukaryota</taxon>
        <taxon>Viridiplantae</taxon>
        <taxon>Streptophyta</taxon>
        <taxon>Embryophyta</taxon>
        <taxon>Marchantiophyta</taxon>
        <taxon>Marchantiopsida</taxon>
        <taxon>Marchantiidae</taxon>
        <taxon>Marchantiales</taxon>
        <taxon>Ricciaceae</taxon>
        <taxon>Riccia</taxon>
    </lineage>
</organism>
<dbReference type="InterPro" id="IPR000225">
    <property type="entry name" value="Armadillo"/>
</dbReference>
<gene>
    <name evidence="1" type="ORF">R1flu_021509</name>
</gene>
<evidence type="ECO:0000313" key="1">
    <source>
        <dbReference type="EMBL" id="KAL2653381.1"/>
    </source>
</evidence>
<dbReference type="PANTHER" id="PTHR46263">
    <property type="entry name" value="ARMADILLO REPEAT-CONTAINING PROTEIN 7"/>
    <property type="match status" value="1"/>
</dbReference>
<dbReference type="Pfam" id="PF00514">
    <property type="entry name" value="Arm"/>
    <property type="match status" value="1"/>
</dbReference>
<dbReference type="PANTHER" id="PTHR46263:SF1">
    <property type="entry name" value="ARMADILLO REPEAT-CONTAINING PROTEIN 7"/>
    <property type="match status" value="1"/>
</dbReference>
<protein>
    <recommendedName>
        <fullName evidence="3">Armadillo repeat-containing protein 7</fullName>
    </recommendedName>
</protein>
<dbReference type="InterPro" id="IPR016024">
    <property type="entry name" value="ARM-type_fold"/>
</dbReference>
<dbReference type="InterPro" id="IPR011989">
    <property type="entry name" value="ARM-like"/>
</dbReference>
<dbReference type="Gene3D" id="1.25.10.10">
    <property type="entry name" value="Leucine-rich Repeat Variant"/>
    <property type="match status" value="1"/>
</dbReference>
<dbReference type="Proteomes" id="UP001605036">
    <property type="component" value="Unassembled WGS sequence"/>
</dbReference>
<dbReference type="EMBL" id="JBHFFA010000001">
    <property type="protein sequence ID" value="KAL2653381.1"/>
    <property type="molecule type" value="Genomic_DNA"/>
</dbReference>
<dbReference type="SUPFAM" id="SSF48371">
    <property type="entry name" value="ARM repeat"/>
    <property type="match status" value="1"/>
</dbReference>
<sequence>MACTAVPYRHRHLPGASSRQLMVKDGQHCRYTSSPTLPPSVESAKKTLRSMQRGAPEGASSKYGTPRLEYLQQLVTEFQQTVSEEAKEQIVAHLANFGYDPLNYDYLQHLHVQDLFLDCLTEPNEKLVEFAVGGISNCCPDPANAAVIVSSGGIPLLISCLSSPVENMVLSTVISLYYLCTLSTRKEILIPQVIEAIRAYAASVANCRFRNIATAFLGRYKLYLEERSSVKAGSWTKTAMP</sequence>
<accession>A0ABD1ZRC1</accession>
<dbReference type="AlphaFoldDB" id="A0ABD1ZRC1"/>
<evidence type="ECO:0000313" key="2">
    <source>
        <dbReference type="Proteomes" id="UP001605036"/>
    </source>
</evidence>